<organism evidence="2">
    <name type="scientific">Diabrotica virgifera virgifera</name>
    <name type="common">western corn rootworm</name>
    <dbReference type="NCBI Taxonomy" id="50390"/>
    <lineage>
        <taxon>Eukaryota</taxon>
        <taxon>Metazoa</taxon>
        <taxon>Ecdysozoa</taxon>
        <taxon>Arthropoda</taxon>
        <taxon>Hexapoda</taxon>
        <taxon>Insecta</taxon>
        <taxon>Pterygota</taxon>
        <taxon>Neoptera</taxon>
        <taxon>Endopterygota</taxon>
        <taxon>Coleoptera</taxon>
        <taxon>Polyphaga</taxon>
        <taxon>Cucujiformia</taxon>
        <taxon>Chrysomeloidea</taxon>
        <taxon>Chrysomelidae</taxon>
        <taxon>Galerucinae</taxon>
        <taxon>Diabroticina</taxon>
        <taxon>Diabroticites</taxon>
        <taxon>Diabrotica</taxon>
    </lineage>
</organism>
<accession>A0A6P7H6Y9</accession>
<proteinExistence type="predicted"/>
<protein>
    <submittedName>
        <fullName evidence="2 3">Uncharacterized protein LOC114347855</fullName>
    </submittedName>
</protein>
<name>A0A6P7H6Y9_DIAVI</name>
<reference evidence="2 3" key="1">
    <citation type="submission" date="2025-04" db="UniProtKB">
        <authorList>
            <consortium name="RefSeq"/>
        </authorList>
    </citation>
    <scope>IDENTIFICATION</scope>
    <source>
        <tissue evidence="2 3">Whole insect</tissue>
    </source>
</reference>
<evidence type="ECO:0000256" key="1">
    <source>
        <dbReference type="SAM" id="Phobius"/>
    </source>
</evidence>
<keyword evidence="1" id="KW-0472">Membrane</keyword>
<keyword evidence="1" id="KW-1133">Transmembrane helix</keyword>
<sequence length="133" mass="15501">MSKRVGFLAELRENITKQKSVNQEDELPITMAGPSQVYDDEIDQASNLENDLNHENVTLNLRFKKGNDRQNDEAVVDGNCFYYLTVYFKRYLYYEFNLAFNALARVRAFKNLFLILTVYIMGFCAIEINSCDK</sequence>
<evidence type="ECO:0000313" key="2">
    <source>
        <dbReference type="RefSeq" id="XP_028154317.1"/>
    </source>
</evidence>
<dbReference type="AlphaFoldDB" id="A0A6P7H6Y9"/>
<dbReference type="RefSeq" id="XP_028154317.1">
    <property type="nucleotide sequence ID" value="XM_028298516.1"/>
</dbReference>
<dbReference type="RefSeq" id="XP_028154318.1">
    <property type="nucleotide sequence ID" value="XM_028298517.1"/>
</dbReference>
<gene>
    <name evidence="2 3" type="primary">LOC114347855</name>
</gene>
<evidence type="ECO:0000313" key="3">
    <source>
        <dbReference type="RefSeq" id="XP_028154318.1"/>
    </source>
</evidence>
<keyword evidence="1" id="KW-0812">Transmembrane</keyword>
<feature type="transmembrane region" description="Helical" evidence="1">
    <location>
        <begin position="112"/>
        <end position="130"/>
    </location>
</feature>